<dbReference type="OrthoDB" id="409928at2759"/>
<evidence type="ECO:0000256" key="4">
    <source>
        <dbReference type="SAM" id="MobiDB-lite"/>
    </source>
</evidence>
<evidence type="ECO:0000256" key="3">
    <source>
        <dbReference type="ARBA" id="ARBA00023274"/>
    </source>
</evidence>
<reference evidence="5 6" key="1">
    <citation type="journal article" date="2016" name="Sci. Rep.">
        <title>Peltaster fructicola genome reveals evolution from an invasive phytopathogen to an ectophytic parasite.</title>
        <authorList>
            <person name="Xu C."/>
            <person name="Chen H."/>
            <person name="Gleason M.L."/>
            <person name="Xu J.R."/>
            <person name="Liu H."/>
            <person name="Zhang R."/>
            <person name="Sun G."/>
        </authorList>
    </citation>
    <scope>NUCLEOTIDE SEQUENCE [LARGE SCALE GENOMIC DNA]</scope>
    <source>
        <strain evidence="5 6">LNHT1506</strain>
    </source>
</reference>
<dbReference type="SUPFAM" id="SSF56047">
    <property type="entry name" value="Ribosomal protein S8"/>
    <property type="match status" value="2"/>
</dbReference>
<name>A0A6H0XRH9_9PEZI</name>
<feature type="region of interest" description="Disordered" evidence="4">
    <location>
        <begin position="55"/>
        <end position="75"/>
    </location>
</feature>
<dbReference type="Gene3D" id="3.30.1490.10">
    <property type="match status" value="1"/>
</dbReference>
<dbReference type="Pfam" id="PF00410">
    <property type="entry name" value="Ribosomal_S8"/>
    <property type="match status" value="1"/>
</dbReference>
<keyword evidence="3" id="KW-0687">Ribonucleoprotein</keyword>
<evidence type="ECO:0008006" key="7">
    <source>
        <dbReference type="Google" id="ProtNLM"/>
    </source>
</evidence>
<protein>
    <recommendedName>
        <fullName evidence="7">Ribosomal protein S8</fullName>
    </recommendedName>
</protein>
<dbReference type="InterPro" id="IPR000630">
    <property type="entry name" value="Ribosomal_uS8"/>
</dbReference>
<keyword evidence="6" id="KW-1185">Reference proteome</keyword>
<organism evidence="5 6">
    <name type="scientific">Peltaster fructicola</name>
    <dbReference type="NCBI Taxonomy" id="286661"/>
    <lineage>
        <taxon>Eukaryota</taxon>
        <taxon>Fungi</taxon>
        <taxon>Dikarya</taxon>
        <taxon>Ascomycota</taxon>
        <taxon>Pezizomycotina</taxon>
        <taxon>Dothideomycetes</taxon>
        <taxon>Dothideomycetes incertae sedis</taxon>
        <taxon>Peltaster</taxon>
    </lineage>
</organism>
<evidence type="ECO:0000313" key="6">
    <source>
        <dbReference type="Proteomes" id="UP000503462"/>
    </source>
</evidence>
<evidence type="ECO:0000313" key="5">
    <source>
        <dbReference type="EMBL" id="QIW97260.1"/>
    </source>
</evidence>
<dbReference type="InterPro" id="IPR035987">
    <property type="entry name" value="Ribosomal_uS8_sf"/>
</dbReference>
<evidence type="ECO:0000256" key="1">
    <source>
        <dbReference type="ARBA" id="ARBA00006471"/>
    </source>
</evidence>
<dbReference type="Gene3D" id="3.30.1370.30">
    <property type="match status" value="1"/>
</dbReference>
<comment type="similarity">
    <text evidence="1">Belongs to the universal ribosomal protein uS8 family.</text>
</comment>
<dbReference type="GO" id="GO:1990904">
    <property type="term" value="C:ribonucleoprotein complex"/>
    <property type="evidence" value="ECO:0007669"/>
    <property type="project" value="UniProtKB-KW"/>
</dbReference>
<keyword evidence="2" id="KW-0689">Ribosomal protein</keyword>
<accession>A0A6H0XRH9</accession>
<sequence length="270" mass="30221">MSLVGLANVCSHLQNASLARLGLTSVPYTKLHLQISVLLQKQGFFSTVDLAGPTPPLSRFPPGTQGQQRALSAKGRDRESALVRLVKRREAIERERVRTGAQENPQLVSEQLVQYSDELLLKGYQQHDLEWARKNAHLSTEQLLAGSVEVEAMGLTVDGQQLDLAARTVDTIEEGIITQNNRASRRLWLGLKYWNGEPVLRKARMISKPTKRIWLDRHDMTRLVRGAQAGEVKGLARVGEIMAVSTDRGIMDVRECVERQIGGQPLARFW</sequence>
<dbReference type="GO" id="GO:0003735">
    <property type="term" value="F:structural constituent of ribosome"/>
    <property type="evidence" value="ECO:0007669"/>
    <property type="project" value="InterPro"/>
</dbReference>
<dbReference type="AlphaFoldDB" id="A0A6H0XRH9"/>
<proteinExistence type="inferred from homology"/>
<gene>
    <name evidence="5" type="ORF">AMS68_002778</name>
</gene>
<evidence type="ECO:0000256" key="2">
    <source>
        <dbReference type="ARBA" id="ARBA00022980"/>
    </source>
</evidence>
<dbReference type="GO" id="GO:0005840">
    <property type="term" value="C:ribosome"/>
    <property type="evidence" value="ECO:0007669"/>
    <property type="project" value="UniProtKB-KW"/>
</dbReference>
<dbReference type="GO" id="GO:0006412">
    <property type="term" value="P:translation"/>
    <property type="evidence" value="ECO:0007669"/>
    <property type="project" value="InterPro"/>
</dbReference>
<dbReference type="Proteomes" id="UP000503462">
    <property type="component" value="Chromosome 2"/>
</dbReference>
<dbReference type="EMBL" id="CP051140">
    <property type="protein sequence ID" value="QIW97260.1"/>
    <property type="molecule type" value="Genomic_DNA"/>
</dbReference>